<sequence>MTNKSDFSYNFNAGEIIEFRLLSNEDSIEELTHLLNKSYKVLADMGLNYVAACQNCDITSKRARDAYKSYIGIHKNKIVSTISLYSPKSSDKGSWYSRDFVAKIGQFAVEPELQKYGIGNKMMDFIENEARNMKNIKEIALDTAETAYHLINFYKKRNYRYIETIQWDETNYKSVVLSKIL</sequence>
<proteinExistence type="predicted"/>
<keyword evidence="3" id="KW-1185">Reference proteome</keyword>
<organism evidence="2 3">
    <name type="scientific">Alkaliphilus oremlandii (strain OhILAs)</name>
    <name type="common">Clostridium oremlandii (strain OhILAs)</name>
    <dbReference type="NCBI Taxonomy" id="350688"/>
    <lineage>
        <taxon>Bacteria</taxon>
        <taxon>Bacillati</taxon>
        <taxon>Bacillota</taxon>
        <taxon>Clostridia</taxon>
        <taxon>Peptostreptococcales</taxon>
        <taxon>Natronincolaceae</taxon>
        <taxon>Alkaliphilus</taxon>
    </lineage>
</organism>
<dbReference type="GO" id="GO:0016747">
    <property type="term" value="F:acyltransferase activity, transferring groups other than amino-acyl groups"/>
    <property type="evidence" value="ECO:0007669"/>
    <property type="project" value="InterPro"/>
</dbReference>
<keyword evidence="2" id="KW-0808">Transferase</keyword>
<dbReference type="KEGG" id="aoe:Clos_1929"/>
<name>A8MI36_ALKOO</name>
<dbReference type="Proteomes" id="UP000000269">
    <property type="component" value="Chromosome"/>
</dbReference>
<protein>
    <submittedName>
        <fullName evidence="2">GCN5-related N-acetyltransferase</fullName>
    </submittedName>
</protein>
<dbReference type="InterPro" id="IPR016181">
    <property type="entry name" value="Acyl_CoA_acyltransferase"/>
</dbReference>
<dbReference type="InterPro" id="IPR000182">
    <property type="entry name" value="GNAT_dom"/>
</dbReference>
<dbReference type="OrthoDB" id="1821130at2"/>
<feature type="domain" description="N-acetyltransferase" evidence="1">
    <location>
        <begin position="17"/>
        <end position="181"/>
    </location>
</feature>
<dbReference type="Gene3D" id="3.40.630.30">
    <property type="match status" value="1"/>
</dbReference>
<dbReference type="RefSeq" id="WP_012159780.1">
    <property type="nucleotide sequence ID" value="NC_009922.1"/>
</dbReference>
<dbReference type="STRING" id="350688.Clos_1929"/>
<dbReference type="SUPFAM" id="SSF55729">
    <property type="entry name" value="Acyl-CoA N-acyltransferases (Nat)"/>
    <property type="match status" value="1"/>
</dbReference>
<dbReference type="CDD" id="cd04301">
    <property type="entry name" value="NAT_SF"/>
    <property type="match status" value="1"/>
</dbReference>
<evidence type="ECO:0000313" key="3">
    <source>
        <dbReference type="Proteomes" id="UP000000269"/>
    </source>
</evidence>
<dbReference type="HOGENOM" id="CLU_092714_0_0_9"/>
<dbReference type="EMBL" id="CP000853">
    <property type="protein sequence ID" value="ABW19468.1"/>
    <property type="molecule type" value="Genomic_DNA"/>
</dbReference>
<evidence type="ECO:0000259" key="1">
    <source>
        <dbReference type="PROSITE" id="PS51186"/>
    </source>
</evidence>
<accession>A8MI36</accession>
<reference evidence="3" key="1">
    <citation type="submission" date="2007-10" db="EMBL/GenBank/DDBJ databases">
        <title>Complete genome of Alkaliphilus oremlandii OhILAs.</title>
        <authorList>
            <person name="Copeland A."/>
            <person name="Lucas S."/>
            <person name="Lapidus A."/>
            <person name="Barry K."/>
            <person name="Detter J.C."/>
            <person name="Glavina del Rio T."/>
            <person name="Hammon N."/>
            <person name="Israni S."/>
            <person name="Dalin E."/>
            <person name="Tice H."/>
            <person name="Pitluck S."/>
            <person name="Chain P."/>
            <person name="Malfatti S."/>
            <person name="Shin M."/>
            <person name="Vergez L."/>
            <person name="Schmutz J."/>
            <person name="Larimer F."/>
            <person name="Land M."/>
            <person name="Hauser L."/>
            <person name="Kyrpides N."/>
            <person name="Mikhailova N."/>
            <person name="Stolz J.F."/>
            <person name="Dawson A."/>
            <person name="Fisher E."/>
            <person name="Crable B."/>
            <person name="Perera E."/>
            <person name="Lisak J."/>
            <person name="Ranganathan M."/>
            <person name="Basu P."/>
            <person name="Richardson P."/>
        </authorList>
    </citation>
    <scope>NUCLEOTIDE SEQUENCE [LARGE SCALE GENOMIC DNA]</scope>
    <source>
        <strain evidence="3">OhILAs</strain>
    </source>
</reference>
<dbReference type="AlphaFoldDB" id="A8MI36"/>
<evidence type="ECO:0000313" key="2">
    <source>
        <dbReference type="EMBL" id="ABW19468.1"/>
    </source>
</evidence>
<gene>
    <name evidence="2" type="ordered locus">Clos_1929</name>
</gene>
<dbReference type="Pfam" id="PF00583">
    <property type="entry name" value="Acetyltransf_1"/>
    <property type="match status" value="1"/>
</dbReference>
<dbReference type="PROSITE" id="PS51186">
    <property type="entry name" value="GNAT"/>
    <property type="match status" value="1"/>
</dbReference>
<dbReference type="eggNOG" id="COG3153">
    <property type="taxonomic scope" value="Bacteria"/>
</dbReference>